<feature type="signal peptide" evidence="2">
    <location>
        <begin position="1"/>
        <end position="19"/>
    </location>
</feature>
<proteinExistence type="predicted"/>
<feature type="region of interest" description="Disordered" evidence="1">
    <location>
        <begin position="68"/>
        <end position="99"/>
    </location>
</feature>
<dbReference type="EMBL" id="GGFL01010003">
    <property type="protein sequence ID" value="MBW74181.1"/>
    <property type="molecule type" value="Transcribed_RNA"/>
</dbReference>
<dbReference type="AlphaFoldDB" id="A0A2M4D9L5"/>
<protein>
    <submittedName>
        <fullName evidence="3">Putative secreted protein</fullName>
    </submittedName>
</protein>
<reference evidence="3" key="1">
    <citation type="submission" date="2018-01" db="EMBL/GenBank/DDBJ databases">
        <title>An insight into the sialome of Amazonian anophelines.</title>
        <authorList>
            <person name="Ribeiro J.M."/>
            <person name="Scarpassa V."/>
            <person name="Calvo E."/>
        </authorList>
    </citation>
    <scope>NUCLEOTIDE SEQUENCE</scope>
</reference>
<organism evidence="3">
    <name type="scientific">Anopheles darlingi</name>
    <name type="common">Mosquito</name>
    <dbReference type="NCBI Taxonomy" id="43151"/>
    <lineage>
        <taxon>Eukaryota</taxon>
        <taxon>Metazoa</taxon>
        <taxon>Ecdysozoa</taxon>
        <taxon>Arthropoda</taxon>
        <taxon>Hexapoda</taxon>
        <taxon>Insecta</taxon>
        <taxon>Pterygota</taxon>
        <taxon>Neoptera</taxon>
        <taxon>Endopterygota</taxon>
        <taxon>Diptera</taxon>
        <taxon>Nematocera</taxon>
        <taxon>Culicoidea</taxon>
        <taxon>Culicidae</taxon>
        <taxon>Anophelinae</taxon>
        <taxon>Anopheles</taxon>
    </lineage>
</organism>
<name>A0A2M4D9L5_ANODA</name>
<accession>A0A2M4D9L5</accession>
<evidence type="ECO:0000256" key="1">
    <source>
        <dbReference type="SAM" id="MobiDB-lite"/>
    </source>
</evidence>
<feature type="chain" id="PRO_5014850405" evidence="2">
    <location>
        <begin position="20"/>
        <end position="181"/>
    </location>
</feature>
<evidence type="ECO:0000313" key="3">
    <source>
        <dbReference type="EMBL" id="MBW74181.1"/>
    </source>
</evidence>
<feature type="compositionally biased region" description="Basic and acidic residues" evidence="1">
    <location>
        <begin position="69"/>
        <end position="99"/>
    </location>
</feature>
<sequence>MMMMMMMMMMMSMIMSTEGANTLSGFPMYNIVRRRCPPSLPFPISVRLSVPQPSFCRNSLWEGTMNCSNERERDRQRERERERKERREREIERRKDVDTHSKEKPNACVRCEVESFACRHCYCHGLSPTTTTTTPGGTTIPSSALLPPRTTGVCSLCSPYYIRKTGITHHHRDRAARPCSC</sequence>
<keyword evidence="2" id="KW-0732">Signal</keyword>
<evidence type="ECO:0000256" key="2">
    <source>
        <dbReference type="SAM" id="SignalP"/>
    </source>
</evidence>